<dbReference type="SUPFAM" id="SSF141694">
    <property type="entry name" value="AF2212/PG0164-like"/>
    <property type="match status" value="1"/>
</dbReference>
<keyword evidence="2" id="KW-1185">Reference proteome</keyword>
<evidence type="ECO:0000313" key="2">
    <source>
        <dbReference type="Proteomes" id="UP000629098"/>
    </source>
</evidence>
<protein>
    <submittedName>
        <fullName evidence="1">Antitoxin family protein</fullName>
    </submittedName>
</protein>
<sequence>MKQIVDAIYENGVFRPLKNPEISDGEKVRLTVETSSLLTPEEMLELAAQVYQDLSAEQVDEIEKIALERCDFFGEKSA</sequence>
<dbReference type="EMBL" id="JACXAE010000121">
    <property type="protein sequence ID" value="MBD2778144.1"/>
    <property type="molecule type" value="Genomic_DNA"/>
</dbReference>
<dbReference type="Proteomes" id="UP000629098">
    <property type="component" value="Unassembled WGS sequence"/>
</dbReference>
<name>A0A8J6XTF8_9CYAN</name>
<evidence type="ECO:0000313" key="1">
    <source>
        <dbReference type="EMBL" id="MBD2778144.1"/>
    </source>
</evidence>
<dbReference type="InterPro" id="IPR008203">
    <property type="entry name" value="AF2212-like"/>
</dbReference>
<proteinExistence type="predicted"/>
<organism evidence="1 2">
    <name type="scientific">Iningainema tapete BLCC-T55</name>
    <dbReference type="NCBI Taxonomy" id="2748662"/>
    <lineage>
        <taxon>Bacteria</taxon>
        <taxon>Bacillati</taxon>
        <taxon>Cyanobacteriota</taxon>
        <taxon>Cyanophyceae</taxon>
        <taxon>Nostocales</taxon>
        <taxon>Scytonemataceae</taxon>
        <taxon>Iningainema tapete</taxon>
    </lineage>
</organism>
<dbReference type="Gene3D" id="4.10.1150.10">
    <property type="entry name" value="AF2212/PG0164-like"/>
    <property type="match status" value="1"/>
</dbReference>
<dbReference type="Pfam" id="PF01954">
    <property type="entry name" value="AF2212-like"/>
    <property type="match status" value="1"/>
</dbReference>
<accession>A0A8J6XTF8</accession>
<gene>
    <name evidence="1" type="ORF">ICL16_40430</name>
</gene>
<reference evidence="1" key="1">
    <citation type="submission" date="2020-09" db="EMBL/GenBank/DDBJ databases">
        <title>Iningainema tapete sp. nov. (Scytonemataceae, Cyanobacteria) from greenhouses in central Florida (USA) produces two types of nodularin with biosynthetic potential for microcystin-LR and anabaenopeptins.</title>
        <authorList>
            <person name="Berthold D.E."/>
            <person name="Lefler F.W."/>
            <person name="Huang I.-S."/>
            <person name="Abdulla H."/>
            <person name="Zimba P.V."/>
            <person name="Laughinghouse H.D. IV."/>
        </authorList>
    </citation>
    <scope>NUCLEOTIDE SEQUENCE</scope>
    <source>
        <strain evidence="1">BLCCT55</strain>
    </source>
</reference>
<dbReference type="RefSeq" id="WP_190837486.1">
    <property type="nucleotide sequence ID" value="NZ_CAWPPI010000121.1"/>
</dbReference>
<dbReference type="AlphaFoldDB" id="A0A8J6XTF8"/>
<dbReference type="InterPro" id="IPR024069">
    <property type="entry name" value="AF2212-like_dom_sf"/>
</dbReference>
<comment type="caution">
    <text evidence="1">The sequence shown here is derived from an EMBL/GenBank/DDBJ whole genome shotgun (WGS) entry which is preliminary data.</text>
</comment>